<evidence type="ECO:0000256" key="2">
    <source>
        <dbReference type="ARBA" id="ARBA00023242"/>
    </source>
</evidence>
<accession>A0AAJ6CNG7</accession>
<reference evidence="5 6" key="1">
    <citation type="submission" date="2023-03" db="EMBL/GenBank/DDBJ databases">
        <title>Mating type loci evolution in Malassezia.</title>
        <authorList>
            <person name="Coelho M.A."/>
        </authorList>
    </citation>
    <scope>NUCLEOTIDE SEQUENCE [LARGE SCALE GENOMIC DNA]</scope>
    <source>
        <strain evidence="5 6">CBS 13387</strain>
    </source>
</reference>
<evidence type="ECO:0000256" key="3">
    <source>
        <dbReference type="SAM" id="MobiDB-lite"/>
    </source>
</evidence>
<comment type="subcellular location">
    <subcellularLocation>
        <location evidence="1">Nucleus</location>
    </subcellularLocation>
</comment>
<dbReference type="InterPro" id="IPR009072">
    <property type="entry name" value="Histone-fold"/>
</dbReference>
<feature type="compositionally biased region" description="Basic and acidic residues" evidence="3">
    <location>
        <begin position="171"/>
        <end position="216"/>
    </location>
</feature>
<dbReference type="Gene3D" id="1.10.20.10">
    <property type="entry name" value="Histone, subunit A"/>
    <property type="match status" value="1"/>
</dbReference>
<name>A0AAJ6CNG7_9BASI</name>
<keyword evidence="6" id="KW-1185">Reference proteome</keyword>
<dbReference type="AlphaFoldDB" id="A0AAJ6CNG7"/>
<feature type="region of interest" description="Disordered" evidence="3">
    <location>
        <begin position="99"/>
        <end position="216"/>
    </location>
</feature>
<dbReference type="Pfam" id="PF00808">
    <property type="entry name" value="CBFD_NFYB_HMF"/>
    <property type="match status" value="1"/>
</dbReference>
<dbReference type="PANTHER" id="PTHR10252">
    <property type="entry name" value="HISTONE-LIKE TRANSCRIPTION FACTOR CCAAT-RELATED"/>
    <property type="match status" value="1"/>
</dbReference>
<protein>
    <recommendedName>
        <fullName evidence="4">Transcription factor CBF/NF-Y/archaeal histone domain-containing protein</fullName>
    </recommendedName>
</protein>
<dbReference type="PANTHER" id="PTHR10252:SF5">
    <property type="entry name" value="DR1-ASSOCIATED COREPRESSOR"/>
    <property type="match status" value="1"/>
</dbReference>
<evidence type="ECO:0000313" key="6">
    <source>
        <dbReference type="Proteomes" id="UP001217582"/>
    </source>
</evidence>
<sequence length="216" mass="24412">MVRRSASSKFPIARIKRIMQADEDVGKVAQATPVVISKALELFIQDIVETAVEQTRKTGGKRVAPYHLYVGRANLRKRAALMTETFDFLRDILEKVPDPLESATPRGTKRRKTAKATSEEDPVPVKVPKPEEDAPTAPEDDEEEHVPVSKYDPVHDACVAVPKPEQEDEQEHAQGAEQETKQETKQEPEQETEQVPKQEPDQEPKQETKQEEKDLE</sequence>
<organism evidence="5 6">
    <name type="scientific">Malassezia arunalokei</name>
    <dbReference type="NCBI Taxonomy" id="1514897"/>
    <lineage>
        <taxon>Eukaryota</taxon>
        <taxon>Fungi</taxon>
        <taxon>Dikarya</taxon>
        <taxon>Basidiomycota</taxon>
        <taxon>Ustilaginomycotina</taxon>
        <taxon>Malasseziomycetes</taxon>
        <taxon>Malasseziales</taxon>
        <taxon>Malasseziaceae</taxon>
        <taxon>Malassezia</taxon>
    </lineage>
</organism>
<dbReference type="CDD" id="cd22906">
    <property type="entry name" value="HFD_DRAP1"/>
    <property type="match status" value="1"/>
</dbReference>
<dbReference type="GO" id="GO:0017054">
    <property type="term" value="C:negative cofactor 2 complex"/>
    <property type="evidence" value="ECO:0007669"/>
    <property type="project" value="TreeGrafter"/>
</dbReference>
<dbReference type="EMBL" id="CP119922">
    <property type="protein sequence ID" value="WFD17395.1"/>
    <property type="molecule type" value="Genomic_DNA"/>
</dbReference>
<dbReference type="InterPro" id="IPR003958">
    <property type="entry name" value="CBFA_NFYB_domain"/>
</dbReference>
<dbReference type="InterPro" id="IPR050568">
    <property type="entry name" value="Transcr_DNA_Rep_Reg"/>
</dbReference>
<evidence type="ECO:0000259" key="4">
    <source>
        <dbReference type="Pfam" id="PF00808"/>
    </source>
</evidence>
<evidence type="ECO:0000256" key="1">
    <source>
        <dbReference type="ARBA" id="ARBA00004123"/>
    </source>
</evidence>
<evidence type="ECO:0000313" key="5">
    <source>
        <dbReference type="EMBL" id="WFD17395.1"/>
    </source>
</evidence>
<dbReference type="GO" id="GO:0001046">
    <property type="term" value="F:core promoter sequence-specific DNA binding"/>
    <property type="evidence" value="ECO:0007669"/>
    <property type="project" value="TreeGrafter"/>
</dbReference>
<gene>
    <name evidence="5" type="ORF">MARU1_003447</name>
</gene>
<dbReference type="GO" id="GO:0046982">
    <property type="term" value="F:protein heterodimerization activity"/>
    <property type="evidence" value="ECO:0007669"/>
    <property type="project" value="InterPro"/>
</dbReference>
<feature type="domain" description="Transcription factor CBF/NF-Y/archaeal histone" evidence="4">
    <location>
        <begin position="9"/>
        <end position="68"/>
    </location>
</feature>
<keyword evidence="2" id="KW-0539">Nucleus</keyword>
<proteinExistence type="predicted"/>
<dbReference type="GO" id="GO:0016251">
    <property type="term" value="F:RNA polymerase II general transcription initiation factor activity"/>
    <property type="evidence" value="ECO:0007669"/>
    <property type="project" value="TreeGrafter"/>
</dbReference>
<dbReference type="SUPFAM" id="SSF47113">
    <property type="entry name" value="Histone-fold"/>
    <property type="match status" value="1"/>
</dbReference>
<dbReference type="Proteomes" id="UP001217582">
    <property type="component" value="Chromosome 7"/>
</dbReference>